<organism evidence="3 4">
    <name type="scientific">Xanthoceras sorbifolium</name>
    <dbReference type="NCBI Taxonomy" id="99658"/>
    <lineage>
        <taxon>Eukaryota</taxon>
        <taxon>Viridiplantae</taxon>
        <taxon>Streptophyta</taxon>
        <taxon>Embryophyta</taxon>
        <taxon>Tracheophyta</taxon>
        <taxon>Spermatophyta</taxon>
        <taxon>Magnoliopsida</taxon>
        <taxon>eudicotyledons</taxon>
        <taxon>Gunneridae</taxon>
        <taxon>Pentapetalae</taxon>
        <taxon>rosids</taxon>
        <taxon>malvids</taxon>
        <taxon>Sapindales</taxon>
        <taxon>Sapindaceae</taxon>
        <taxon>Xanthoceroideae</taxon>
        <taxon>Xanthoceras</taxon>
    </lineage>
</organism>
<dbReference type="EMBL" id="JAFEMO010000006">
    <property type="protein sequence ID" value="KAH7569703.1"/>
    <property type="molecule type" value="Genomic_DNA"/>
</dbReference>
<dbReference type="SUPFAM" id="SSF48403">
    <property type="entry name" value="Ankyrin repeat"/>
    <property type="match status" value="1"/>
</dbReference>
<evidence type="ECO:0000313" key="4">
    <source>
        <dbReference type="Proteomes" id="UP000827721"/>
    </source>
</evidence>
<gene>
    <name evidence="3" type="ORF">JRO89_XS06G0248500</name>
</gene>
<keyword evidence="4" id="KW-1185">Reference proteome</keyword>
<keyword evidence="1" id="KW-0040">ANK repeat</keyword>
<evidence type="ECO:0000256" key="1">
    <source>
        <dbReference type="PROSITE-ProRule" id="PRU00023"/>
    </source>
</evidence>
<dbReference type="PROSITE" id="PS50297">
    <property type="entry name" value="ANK_REP_REGION"/>
    <property type="match status" value="1"/>
</dbReference>
<reference evidence="3 4" key="1">
    <citation type="submission" date="2021-02" db="EMBL/GenBank/DDBJ databases">
        <title>Plant Genome Project.</title>
        <authorList>
            <person name="Zhang R.-G."/>
        </authorList>
    </citation>
    <scope>NUCLEOTIDE SEQUENCE [LARGE SCALE GENOMIC DNA]</scope>
    <source>
        <tissue evidence="3">Leaves</tissue>
    </source>
</reference>
<name>A0ABQ8HZA9_9ROSI</name>
<proteinExistence type="predicted"/>
<dbReference type="PROSITE" id="PS50088">
    <property type="entry name" value="ANK_REPEAT"/>
    <property type="match status" value="1"/>
</dbReference>
<dbReference type="InterPro" id="IPR036770">
    <property type="entry name" value="Ankyrin_rpt-contain_sf"/>
</dbReference>
<dbReference type="Gene3D" id="1.25.40.20">
    <property type="entry name" value="Ankyrin repeat-containing domain"/>
    <property type="match status" value="1"/>
</dbReference>
<feature type="repeat" description="ANK" evidence="1">
    <location>
        <begin position="12"/>
        <end position="36"/>
    </location>
</feature>
<evidence type="ECO:0000256" key="2">
    <source>
        <dbReference type="SAM" id="MobiDB-lite"/>
    </source>
</evidence>
<protein>
    <submittedName>
        <fullName evidence="3">Uncharacterized protein</fullName>
    </submittedName>
</protein>
<feature type="compositionally biased region" description="Polar residues" evidence="2">
    <location>
        <begin position="187"/>
        <end position="208"/>
    </location>
</feature>
<evidence type="ECO:0000313" key="3">
    <source>
        <dbReference type="EMBL" id="KAH7569703.1"/>
    </source>
</evidence>
<comment type="caution">
    <text evidence="3">The sequence shown here is derived from an EMBL/GenBank/DDBJ whole genome shotgun (WGS) entry which is preliminary data.</text>
</comment>
<dbReference type="Proteomes" id="UP000827721">
    <property type="component" value="Unassembled WGS sequence"/>
</dbReference>
<accession>A0ABQ8HZA9</accession>
<feature type="region of interest" description="Disordered" evidence="2">
    <location>
        <begin position="176"/>
        <end position="208"/>
    </location>
</feature>
<sequence>MTPEQVAVTNYSGNTALHFATYTGVVNVAKALLRKNPGLPEVQGSQDFIPLLAAVVRGAAKGKEMAWFLASQTKNPFREAMSTHLLVKLTHAVAPFKPLAHTKGDMEDPPENFEDPEDPNSRAWAAPECVVDHQPASQVFELSLGSWRNEGGNGYQGRKNIGGLYGNESRNAGYSGKNEHNGKTHGVGSTSTSTEKVTRGNSVNKSGNTIDKIASTSVAKSGVRAGVQAESVKEVVKSFNRGSRFDILEEAADEEHKIEKTCVVGKKNQTADLSDITNDIGNGGTKGKNGVGRNGGKVKNNRAGYAIKEEVLEDAGVLKQLHQEVMVFKGFQIINSKHLGNVAANEDN</sequence>
<dbReference type="InterPro" id="IPR002110">
    <property type="entry name" value="Ankyrin_rpt"/>
</dbReference>